<reference evidence="10 11" key="1">
    <citation type="submission" date="2018-07" db="EMBL/GenBank/DDBJ databases">
        <title>Genomic Encyclopedia of Type Strains, Phase IV (KMG-IV): sequencing the most valuable type-strain genomes for metagenomic binning, comparative biology and taxonomic classification.</title>
        <authorList>
            <person name="Goeker M."/>
        </authorList>
    </citation>
    <scope>NUCLEOTIDE SEQUENCE [LARGE SCALE GENOMIC DNA]</scope>
    <source>
        <strain evidence="10 11">DSM 25528</strain>
    </source>
</reference>
<protein>
    <submittedName>
        <fullName evidence="10">Glycosyltransferase involved in cell wall biosynthesis</fullName>
    </submittedName>
</protein>
<evidence type="ECO:0000256" key="3">
    <source>
        <dbReference type="ARBA" id="ARBA00022679"/>
    </source>
</evidence>
<evidence type="ECO:0000259" key="9">
    <source>
        <dbReference type="Pfam" id="PF00535"/>
    </source>
</evidence>
<sequence length="349" mass="38565">MTAMSSRGAEELDGHTVSTDAREGAENALELSIVVPLFNEEESVGPLIERICTAMAGFGKPWDLVLVDDGSADATVLRARQSLDREGLDLKIVELQRNFGQTAAMQAGIDTATGRLIATMDGDLQNDPKDIPGMVAALEERKLDLLVGWRKNRQDDLLMRKIPSWIANYLIGRFTGVKLHDYGCSLKIYRGAIIKQVQLMGEMHRFIPAWVAGVVPGSRIGEMPVTHHARQYGVSKYGISRTFRVILDLLSVMFFMRYKARPGHFFGSLGLGIGAVSSLILAYLFIDKFIFGNDIGTRPLLLIAVMLVLSSVQLITTGILAEMLARAYYRGDDTPNYIVREVITRESAQ</sequence>
<keyword evidence="1" id="KW-1003">Cell membrane</keyword>
<evidence type="ECO:0000256" key="4">
    <source>
        <dbReference type="ARBA" id="ARBA00022692"/>
    </source>
</evidence>
<dbReference type="GO" id="GO:0009103">
    <property type="term" value="P:lipopolysaccharide biosynthetic process"/>
    <property type="evidence" value="ECO:0007669"/>
    <property type="project" value="UniProtKB-KW"/>
</dbReference>
<evidence type="ECO:0000313" key="11">
    <source>
        <dbReference type="Proteomes" id="UP000252582"/>
    </source>
</evidence>
<dbReference type="CDD" id="cd04187">
    <property type="entry name" value="DPM1_like_bac"/>
    <property type="match status" value="1"/>
</dbReference>
<evidence type="ECO:0000256" key="5">
    <source>
        <dbReference type="ARBA" id="ARBA00022985"/>
    </source>
</evidence>
<organism evidence="10 11">
    <name type="scientific">Ciceribacter lividus</name>
    <dbReference type="NCBI Taxonomy" id="1197950"/>
    <lineage>
        <taxon>Bacteria</taxon>
        <taxon>Pseudomonadati</taxon>
        <taxon>Pseudomonadota</taxon>
        <taxon>Alphaproteobacteria</taxon>
        <taxon>Hyphomicrobiales</taxon>
        <taxon>Rhizobiaceae</taxon>
        <taxon>Ciceribacter</taxon>
    </lineage>
</organism>
<name>A0A6I7HTL3_9HYPH</name>
<accession>A0A6I7HTL3</accession>
<keyword evidence="3 10" id="KW-0808">Transferase</keyword>
<dbReference type="PANTHER" id="PTHR48090:SF3">
    <property type="entry name" value="UNDECAPRENYL-PHOSPHATE 4-DEOXY-4-FORMAMIDO-L-ARABINOSE TRANSFERASE"/>
    <property type="match status" value="1"/>
</dbReference>
<evidence type="ECO:0000313" key="10">
    <source>
        <dbReference type="EMBL" id="RCW27564.1"/>
    </source>
</evidence>
<keyword evidence="5" id="KW-0448">Lipopolysaccharide biosynthesis</keyword>
<keyword evidence="11" id="KW-1185">Reference proteome</keyword>
<dbReference type="FunFam" id="3.90.550.10:FF:000158">
    <property type="entry name" value="Glycosyl transferase family 2"/>
    <property type="match status" value="1"/>
</dbReference>
<evidence type="ECO:0000256" key="8">
    <source>
        <dbReference type="SAM" id="Phobius"/>
    </source>
</evidence>
<dbReference type="InterPro" id="IPR029044">
    <property type="entry name" value="Nucleotide-diphossugar_trans"/>
</dbReference>
<evidence type="ECO:0000256" key="6">
    <source>
        <dbReference type="ARBA" id="ARBA00022989"/>
    </source>
</evidence>
<keyword evidence="4 8" id="KW-0812">Transmembrane</keyword>
<gene>
    <name evidence="10" type="ORF">DFR48_10247</name>
</gene>
<evidence type="ECO:0000256" key="7">
    <source>
        <dbReference type="ARBA" id="ARBA00023136"/>
    </source>
</evidence>
<dbReference type="PANTHER" id="PTHR48090">
    <property type="entry name" value="UNDECAPRENYL-PHOSPHATE 4-DEOXY-4-FORMAMIDO-L-ARABINOSE TRANSFERASE-RELATED"/>
    <property type="match status" value="1"/>
</dbReference>
<keyword evidence="2" id="KW-0328">Glycosyltransferase</keyword>
<dbReference type="SUPFAM" id="SSF53448">
    <property type="entry name" value="Nucleotide-diphospho-sugar transferases"/>
    <property type="match status" value="1"/>
</dbReference>
<dbReference type="InterPro" id="IPR050256">
    <property type="entry name" value="Glycosyltransferase_2"/>
</dbReference>
<evidence type="ECO:0000256" key="2">
    <source>
        <dbReference type="ARBA" id="ARBA00022676"/>
    </source>
</evidence>
<keyword evidence="6 8" id="KW-1133">Transmembrane helix</keyword>
<dbReference type="Gene3D" id="3.90.550.10">
    <property type="entry name" value="Spore Coat Polysaccharide Biosynthesis Protein SpsA, Chain A"/>
    <property type="match status" value="1"/>
</dbReference>
<feature type="transmembrane region" description="Helical" evidence="8">
    <location>
        <begin position="298"/>
        <end position="321"/>
    </location>
</feature>
<dbReference type="GO" id="GO:0005886">
    <property type="term" value="C:plasma membrane"/>
    <property type="evidence" value="ECO:0007669"/>
    <property type="project" value="TreeGrafter"/>
</dbReference>
<feature type="transmembrane region" description="Helical" evidence="8">
    <location>
        <begin position="265"/>
        <end position="286"/>
    </location>
</feature>
<keyword evidence="7 8" id="KW-0472">Membrane</keyword>
<dbReference type="GO" id="GO:0016757">
    <property type="term" value="F:glycosyltransferase activity"/>
    <property type="evidence" value="ECO:0007669"/>
    <property type="project" value="UniProtKB-KW"/>
</dbReference>
<dbReference type="Proteomes" id="UP000252582">
    <property type="component" value="Unassembled WGS sequence"/>
</dbReference>
<feature type="domain" description="Glycosyltransferase 2-like" evidence="9">
    <location>
        <begin position="32"/>
        <end position="195"/>
    </location>
</feature>
<evidence type="ECO:0000256" key="1">
    <source>
        <dbReference type="ARBA" id="ARBA00022475"/>
    </source>
</evidence>
<dbReference type="InterPro" id="IPR001173">
    <property type="entry name" value="Glyco_trans_2-like"/>
</dbReference>
<proteinExistence type="predicted"/>
<dbReference type="AlphaFoldDB" id="A0A6I7HTL3"/>
<dbReference type="Pfam" id="PF00535">
    <property type="entry name" value="Glycos_transf_2"/>
    <property type="match status" value="1"/>
</dbReference>
<comment type="caution">
    <text evidence="10">The sequence shown here is derived from an EMBL/GenBank/DDBJ whole genome shotgun (WGS) entry which is preliminary data.</text>
</comment>
<dbReference type="EMBL" id="QPIX01000002">
    <property type="protein sequence ID" value="RCW27564.1"/>
    <property type="molecule type" value="Genomic_DNA"/>
</dbReference>